<dbReference type="InParanoid" id="A0A1X7U5B0"/>
<dbReference type="EnsemblMetazoa" id="Aqu2.1.22940_001">
    <property type="protein sequence ID" value="Aqu2.1.22940_001"/>
    <property type="gene ID" value="Aqu2.1.22940"/>
</dbReference>
<proteinExistence type="predicted"/>
<evidence type="ECO:0000313" key="1">
    <source>
        <dbReference type="EnsemblMetazoa" id="Aqu2.1.22940_001"/>
    </source>
</evidence>
<dbReference type="AlphaFoldDB" id="A0A1X7U5B0"/>
<protein>
    <submittedName>
        <fullName evidence="1">Uncharacterized protein</fullName>
    </submittedName>
</protein>
<organism evidence="1">
    <name type="scientific">Amphimedon queenslandica</name>
    <name type="common">Sponge</name>
    <dbReference type="NCBI Taxonomy" id="400682"/>
    <lineage>
        <taxon>Eukaryota</taxon>
        <taxon>Metazoa</taxon>
        <taxon>Porifera</taxon>
        <taxon>Demospongiae</taxon>
        <taxon>Heteroscleromorpha</taxon>
        <taxon>Haplosclerida</taxon>
        <taxon>Niphatidae</taxon>
        <taxon>Amphimedon</taxon>
    </lineage>
</organism>
<sequence>MAASLLAGDLQGNTPIKGKNILQTVQTPYTPQTPYTQEIKKSIPLFHDLEGLVCGSDPRDVVLFGTQANFSFSIALASLRANGSQGITATCFKEDLTRKPTRGGYHATTLPDFNKSKKENLDWCITNGSYSNDGTLWGLNLSNAKKLTNIKAALDVSDFSRTWRNDVQALLLEIPDDLMVAGKVVWFQCPWIPRSEKRYSTSGLIKDFMKAMEKRQQVGDYLLIGITQHDDYFQEYNLEEMQLEQKIYGYRFQGADTELIKKILGRGYKHEAYEKDIHGYIFNEHETLVFKKMSSEEDFADMMSSLAINDDDSLLTRVTTKEVVVFKEEDRSFTAALAEMHAEKLNAIKTGYLFENPSDNHYISMILHQCIINGEKAQLHPAEIVENIESHLQLVYIGKVVWYQLPPSCDVKVEQIKSFMSNIGKKQVTGDYLLIGTTTSSQFTALKIGGMIGDGNEGHAYNGYKFIRIDVKLINMLTARGYKHGSTDARVLVYEKAGRGAERKGMTPKPKAK</sequence>
<name>A0A1X7U5B0_AMPQE</name>
<accession>A0A1X7U5B0</accession>
<reference evidence="1" key="1">
    <citation type="submission" date="2017-05" db="UniProtKB">
        <authorList>
            <consortium name="EnsemblMetazoa"/>
        </authorList>
    </citation>
    <scope>IDENTIFICATION</scope>
</reference>